<feature type="region of interest" description="Disordered" evidence="1">
    <location>
        <begin position="258"/>
        <end position="469"/>
    </location>
</feature>
<organism evidence="2 3">
    <name type="scientific">Gnomoniopsis smithogilvyi</name>
    <dbReference type="NCBI Taxonomy" id="1191159"/>
    <lineage>
        <taxon>Eukaryota</taxon>
        <taxon>Fungi</taxon>
        <taxon>Dikarya</taxon>
        <taxon>Ascomycota</taxon>
        <taxon>Pezizomycotina</taxon>
        <taxon>Sordariomycetes</taxon>
        <taxon>Sordariomycetidae</taxon>
        <taxon>Diaporthales</taxon>
        <taxon>Gnomoniaceae</taxon>
        <taxon>Gnomoniopsis</taxon>
    </lineage>
</organism>
<feature type="compositionally biased region" description="Polar residues" evidence="1">
    <location>
        <begin position="303"/>
        <end position="316"/>
    </location>
</feature>
<feature type="region of interest" description="Disordered" evidence="1">
    <location>
        <begin position="64"/>
        <end position="97"/>
    </location>
</feature>
<feature type="region of interest" description="Disordered" evidence="1">
    <location>
        <begin position="160"/>
        <end position="180"/>
    </location>
</feature>
<comment type="caution">
    <text evidence="2">The sequence shown here is derived from an EMBL/GenBank/DDBJ whole genome shotgun (WGS) entry which is preliminary data.</text>
</comment>
<reference evidence="2" key="1">
    <citation type="submission" date="2022-10" db="EMBL/GenBank/DDBJ databases">
        <title>Tapping the CABI collections for fungal endophytes: first genome assemblies for Collariella, Neodidymelliopsis, Ascochyta clinopodiicola, Didymella pomorum, Didymosphaeria variabile, Neocosmospora piperis and Neocucurbitaria cava.</title>
        <authorList>
            <person name="Hill R."/>
        </authorList>
    </citation>
    <scope>NUCLEOTIDE SEQUENCE</scope>
    <source>
        <strain evidence="2">IMI 355082</strain>
    </source>
</reference>
<dbReference type="Proteomes" id="UP001140453">
    <property type="component" value="Unassembled WGS sequence"/>
</dbReference>
<dbReference type="OrthoDB" id="3439539at2759"/>
<dbReference type="EMBL" id="JAPEVB010000004">
    <property type="protein sequence ID" value="KAJ4388689.1"/>
    <property type="molecule type" value="Genomic_DNA"/>
</dbReference>
<protein>
    <recommendedName>
        <fullName evidence="4">WW domain-containing protein</fullName>
    </recommendedName>
</protein>
<keyword evidence="3" id="KW-1185">Reference proteome</keyword>
<proteinExistence type="predicted"/>
<evidence type="ECO:0000313" key="3">
    <source>
        <dbReference type="Proteomes" id="UP001140453"/>
    </source>
</evidence>
<evidence type="ECO:0000313" key="2">
    <source>
        <dbReference type="EMBL" id="KAJ4388689.1"/>
    </source>
</evidence>
<feature type="compositionally biased region" description="Basic and acidic residues" evidence="1">
    <location>
        <begin position="346"/>
        <end position="358"/>
    </location>
</feature>
<accession>A0A9W8YPA6</accession>
<feature type="compositionally biased region" description="Basic and acidic residues" evidence="1">
    <location>
        <begin position="281"/>
        <end position="302"/>
    </location>
</feature>
<feature type="compositionally biased region" description="Basic and acidic residues" evidence="1">
    <location>
        <begin position="64"/>
        <end position="75"/>
    </location>
</feature>
<dbReference type="AlphaFoldDB" id="A0A9W8YPA6"/>
<gene>
    <name evidence="2" type="ORF">N0V93_006148</name>
</gene>
<evidence type="ECO:0000256" key="1">
    <source>
        <dbReference type="SAM" id="MobiDB-lite"/>
    </source>
</evidence>
<evidence type="ECO:0008006" key="4">
    <source>
        <dbReference type="Google" id="ProtNLM"/>
    </source>
</evidence>
<name>A0A9W8YPA6_9PEZI</name>
<sequence length="502" mass="54813">MATLPQGWTADYDGQRWFFCYAATSHIQYHFPKPGDEFPDFSLVGELSQNDGLLLPEEKLESERQVRKKLALETGRKKRSAQRTEQEDGEIDGQENGLDEGSCWFESFGYLGPGSYEDARSFGPIVEDRQGSEAHGPSSLGAVSSLTSVGNGNSMSIGVTPQADEPSSKDCTTMGDGTSDLAELPSVSARCSHSQRPTSQIPMLCGRKTASSPAGFIAELVSELTALCEEEINPPPVELPDTGASWLDLGPVPNLVNQYPVELPSGQGMVSEHTLPPNDCQGEHRLGEETDSPDGKMMKNENESGWSTNWMSTSIQPQPPARTPMVSSRSDLPSRQGEGPQIPPKVPHDEKMYQRRMDFLPAAVQQPKPLQRDSDTQIASYTRHDSETRQNSLDRFPSILRPGPRRSTQPPDPTVRLNHQPSSKSPLLMSDAGPRPQANGAQFKAYHPPCPHDILNTGRPHSQSAEEGQASAHLLGEVLIMPNPDDHVRALHLARSSNTSPT</sequence>